<gene>
    <name evidence="7" type="primary">VAR3</name>
    <name evidence="7" type="ORF">SNEC2469_LOCUS8671</name>
</gene>
<dbReference type="Proteomes" id="UP000601435">
    <property type="component" value="Unassembled WGS sequence"/>
</dbReference>
<dbReference type="GO" id="GO:0008270">
    <property type="term" value="F:zinc ion binding"/>
    <property type="evidence" value="ECO:0007669"/>
    <property type="project" value="UniProtKB-KW"/>
</dbReference>
<dbReference type="InterPro" id="IPR036443">
    <property type="entry name" value="Znf_RanBP2_sf"/>
</dbReference>
<comment type="caution">
    <text evidence="7">The sequence shown here is derived from an EMBL/GenBank/DDBJ whole genome shotgun (WGS) entry which is preliminary data.</text>
</comment>
<dbReference type="PANTHER" id="PTHR23111">
    <property type="entry name" value="ZINC FINGER PROTEIN"/>
    <property type="match status" value="1"/>
</dbReference>
<evidence type="ECO:0000313" key="7">
    <source>
        <dbReference type="EMBL" id="CAE7338202.1"/>
    </source>
</evidence>
<dbReference type="EMBL" id="CAJNJA010014229">
    <property type="protein sequence ID" value="CAE7338202.1"/>
    <property type="molecule type" value="Genomic_DNA"/>
</dbReference>
<dbReference type="SUPFAM" id="SSF90209">
    <property type="entry name" value="Ran binding protein zinc finger-like"/>
    <property type="match status" value="4"/>
</dbReference>
<keyword evidence="3" id="KW-0862">Zinc</keyword>
<dbReference type="GO" id="GO:0003729">
    <property type="term" value="F:mRNA binding"/>
    <property type="evidence" value="ECO:0007669"/>
    <property type="project" value="TreeGrafter"/>
</dbReference>
<evidence type="ECO:0000256" key="5">
    <source>
        <dbReference type="SAM" id="MobiDB-lite"/>
    </source>
</evidence>
<feature type="domain" description="RanBP2-type" evidence="6">
    <location>
        <begin position="221"/>
        <end position="250"/>
    </location>
</feature>
<evidence type="ECO:0000256" key="1">
    <source>
        <dbReference type="ARBA" id="ARBA00022723"/>
    </source>
</evidence>
<keyword evidence="1" id="KW-0479">Metal-binding</keyword>
<feature type="compositionally biased region" description="Basic and acidic residues" evidence="5">
    <location>
        <begin position="432"/>
        <end position="452"/>
    </location>
</feature>
<protein>
    <submittedName>
        <fullName evidence="7">VAR3 protein</fullName>
    </submittedName>
</protein>
<dbReference type="OrthoDB" id="437538at2759"/>
<feature type="region of interest" description="Disordered" evidence="5">
    <location>
        <begin position="426"/>
        <end position="491"/>
    </location>
</feature>
<dbReference type="PANTHER" id="PTHR23111:SF40">
    <property type="entry name" value="RNA-BINDING PROTEIN INVOLVED IN HETEROCHROMATIN ASSEMBLY-RELATED"/>
    <property type="match status" value="1"/>
</dbReference>
<dbReference type="Pfam" id="PF00641">
    <property type="entry name" value="Zn_ribbon_RanBP"/>
    <property type="match status" value="2"/>
</dbReference>
<feature type="domain" description="RanBP2-type" evidence="6">
    <location>
        <begin position="63"/>
        <end position="92"/>
    </location>
</feature>
<keyword evidence="2 4" id="KW-0863">Zinc-finger</keyword>
<feature type="region of interest" description="Disordered" evidence="5">
    <location>
        <begin position="266"/>
        <end position="312"/>
    </location>
</feature>
<dbReference type="InterPro" id="IPR001876">
    <property type="entry name" value="Znf_RanBP2"/>
</dbReference>
<reference evidence="7" key="1">
    <citation type="submission" date="2021-02" db="EMBL/GenBank/DDBJ databases">
        <authorList>
            <person name="Dougan E. K."/>
            <person name="Rhodes N."/>
            <person name="Thang M."/>
            <person name="Chan C."/>
        </authorList>
    </citation>
    <scope>NUCLEOTIDE SEQUENCE</scope>
</reference>
<evidence type="ECO:0000256" key="4">
    <source>
        <dbReference type="PROSITE-ProRule" id="PRU00322"/>
    </source>
</evidence>
<name>A0A812P6Q0_9DINO</name>
<evidence type="ECO:0000256" key="2">
    <source>
        <dbReference type="ARBA" id="ARBA00022771"/>
    </source>
</evidence>
<evidence type="ECO:0000256" key="3">
    <source>
        <dbReference type="ARBA" id="ARBA00022833"/>
    </source>
</evidence>
<dbReference type="AlphaFoldDB" id="A0A812P6Q0"/>
<dbReference type="SMART" id="SM00547">
    <property type="entry name" value="ZnF_RBZ"/>
    <property type="match status" value="4"/>
</dbReference>
<dbReference type="Gene3D" id="4.10.1060.10">
    <property type="entry name" value="Zinc finger, RanBP2-type"/>
    <property type="match status" value="4"/>
</dbReference>
<organism evidence="7 8">
    <name type="scientific">Symbiodinium necroappetens</name>
    <dbReference type="NCBI Taxonomy" id="1628268"/>
    <lineage>
        <taxon>Eukaryota</taxon>
        <taxon>Sar</taxon>
        <taxon>Alveolata</taxon>
        <taxon>Dinophyceae</taxon>
        <taxon>Suessiales</taxon>
        <taxon>Symbiodiniaceae</taxon>
        <taxon>Symbiodinium</taxon>
    </lineage>
</organism>
<feature type="compositionally biased region" description="Acidic residues" evidence="5">
    <location>
        <begin position="297"/>
        <end position="312"/>
    </location>
</feature>
<keyword evidence="8" id="KW-1185">Reference proteome</keyword>
<dbReference type="PROSITE" id="PS50199">
    <property type="entry name" value="ZF_RANBP2_2"/>
    <property type="match status" value="4"/>
</dbReference>
<feature type="domain" description="RanBP2-type" evidence="6">
    <location>
        <begin position="119"/>
        <end position="148"/>
    </location>
</feature>
<sequence>MSKCCCHFPSEPLLRYAQLQTAALYQYAALASLTQQSAGLADFTDLTGASQQAATSKGPSWIKPGDWNCKSCGDLQFARNSKCRRCGADKPSEAEIAAQATAAAAAATLGLSKNGLQMRPGDWICPSCGDHVFAKNANCRKCGTARPNDVLTTVGAGRNGTGSVAREGDWNCKMCGDLQFARNTTCRRCGAEKPEDAGLTPAVATAPAAPYAARAPGADLRPGDWRCPRCNDHVFARNENCRRCGQARPTGHDMAAMAAAGTLPPNIAAGRWRKDRSPKEATAPRPKVAPMAHPEAEGEDEDEDGEEEEEDEGNDFFFAGESLGEADDEDHQVWLAGSACHVAEHCHMDKGLDGQGEEAWRVTILMDAKPPIAGPLLKRCIALKTRAAWEFIAALPGIVEPWTIRDKPKRQQFANFDDFEHAIEEAGDEAEDAKGEEGDDTNRTKEGRESPTSRRGSATQALEAGEGDGLPGRRRGAVLTLAGPSTESPEDAIRRDEEAYFPEKNRLQSSLTAAVVRDIAMHICDAAVAVNPPWNVRVASVEALLAWDLTSTIYGACRVPLTLVTQRGGRQYAFVFVLVMHQESVALIGRRKLSDAVEHVAAALTSRHHELKTLSHSPS</sequence>
<proteinExistence type="predicted"/>
<accession>A0A812P6Q0</accession>
<evidence type="ECO:0000313" key="8">
    <source>
        <dbReference type="Proteomes" id="UP000601435"/>
    </source>
</evidence>
<feature type="domain" description="RanBP2-type" evidence="6">
    <location>
        <begin position="166"/>
        <end position="195"/>
    </location>
</feature>
<evidence type="ECO:0000259" key="6">
    <source>
        <dbReference type="PROSITE" id="PS50199"/>
    </source>
</evidence>